<keyword evidence="1" id="KW-0472">Membrane</keyword>
<organism evidence="2 3">
    <name type="scientific">Exophiala mesophila</name>
    <name type="common">Black yeast-like fungus</name>
    <dbReference type="NCBI Taxonomy" id="212818"/>
    <lineage>
        <taxon>Eukaryota</taxon>
        <taxon>Fungi</taxon>
        <taxon>Dikarya</taxon>
        <taxon>Ascomycota</taxon>
        <taxon>Pezizomycotina</taxon>
        <taxon>Eurotiomycetes</taxon>
        <taxon>Chaetothyriomycetidae</taxon>
        <taxon>Chaetothyriales</taxon>
        <taxon>Herpotrichiellaceae</taxon>
        <taxon>Exophiala</taxon>
    </lineage>
</organism>
<dbReference type="EMBL" id="NAJM01000050">
    <property type="protein sequence ID" value="RVX67245.1"/>
    <property type="molecule type" value="Genomic_DNA"/>
</dbReference>
<proteinExistence type="predicted"/>
<gene>
    <name evidence="2" type="ORF">B0A52_09282</name>
</gene>
<sequence>MADIPDTVIVLFVILGAAATVCMGYAVHKLFYRPVATNFNAKSEPQLDYMREVRDRSKIQDLSTPHFKSPGPPVLRMYAEGTQAMANHGYSLVEVW</sequence>
<dbReference type="Proteomes" id="UP000288859">
    <property type="component" value="Unassembled WGS sequence"/>
</dbReference>
<evidence type="ECO:0000313" key="3">
    <source>
        <dbReference type="Proteomes" id="UP000288859"/>
    </source>
</evidence>
<evidence type="ECO:0000313" key="2">
    <source>
        <dbReference type="EMBL" id="RVX67245.1"/>
    </source>
</evidence>
<feature type="transmembrane region" description="Helical" evidence="1">
    <location>
        <begin position="6"/>
        <end position="27"/>
    </location>
</feature>
<keyword evidence="1" id="KW-1133">Transmembrane helix</keyword>
<comment type="caution">
    <text evidence="2">The sequence shown here is derived from an EMBL/GenBank/DDBJ whole genome shotgun (WGS) entry which is preliminary data.</text>
</comment>
<reference evidence="2 3" key="1">
    <citation type="submission" date="2017-03" db="EMBL/GenBank/DDBJ databases">
        <title>Genomes of endolithic fungi from Antarctica.</title>
        <authorList>
            <person name="Coleine C."/>
            <person name="Masonjones S."/>
            <person name="Stajich J.E."/>
        </authorList>
    </citation>
    <scope>NUCLEOTIDE SEQUENCE [LARGE SCALE GENOMIC DNA]</scope>
    <source>
        <strain evidence="2 3">CCFEE 6314</strain>
    </source>
</reference>
<protein>
    <submittedName>
        <fullName evidence="2">Uncharacterized protein</fullName>
    </submittedName>
</protein>
<evidence type="ECO:0000256" key="1">
    <source>
        <dbReference type="SAM" id="Phobius"/>
    </source>
</evidence>
<accession>A0A438MU37</accession>
<dbReference type="OrthoDB" id="4159814at2759"/>
<keyword evidence="1" id="KW-0812">Transmembrane</keyword>
<name>A0A438MU37_EXOME</name>
<dbReference type="AlphaFoldDB" id="A0A438MU37"/>